<dbReference type="Gene3D" id="1.10.510.10">
    <property type="entry name" value="Transferase(Phosphotransferase) domain 1"/>
    <property type="match status" value="1"/>
</dbReference>
<organism evidence="1 2">
    <name type="scientific">Kribbella deserti</name>
    <dbReference type="NCBI Taxonomy" id="1926257"/>
    <lineage>
        <taxon>Bacteria</taxon>
        <taxon>Bacillati</taxon>
        <taxon>Actinomycetota</taxon>
        <taxon>Actinomycetes</taxon>
        <taxon>Propionibacteriales</taxon>
        <taxon>Kribbellaceae</taxon>
        <taxon>Kribbella</taxon>
    </lineage>
</organism>
<comment type="caution">
    <text evidence="1">The sequence shown here is derived from an EMBL/GenBank/DDBJ whole genome shotgun (WGS) entry which is preliminary data.</text>
</comment>
<protein>
    <submittedName>
        <fullName evidence="1">Aminoglycoside phosphotransferase family protein</fullName>
    </submittedName>
</protein>
<accession>A0ABV6QWC5</accession>
<dbReference type="Proteomes" id="UP001589890">
    <property type="component" value="Unassembled WGS sequence"/>
</dbReference>
<dbReference type="EMBL" id="JBHLTC010000040">
    <property type="protein sequence ID" value="MFC0628936.1"/>
    <property type="molecule type" value="Genomic_DNA"/>
</dbReference>
<name>A0ABV6QWC5_9ACTN</name>
<keyword evidence="2" id="KW-1185">Reference proteome</keyword>
<proteinExistence type="predicted"/>
<gene>
    <name evidence="1" type="ORF">ACFFGN_33030</name>
</gene>
<dbReference type="InterPro" id="IPR011009">
    <property type="entry name" value="Kinase-like_dom_sf"/>
</dbReference>
<reference evidence="1 2" key="1">
    <citation type="submission" date="2024-09" db="EMBL/GenBank/DDBJ databases">
        <authorList>
            <person name="Sun Q."/>
            <person name="Mori K."/>
        </authorList>
    </citation>
    <scope>NUCLEOTIDE SEQUENCE [LARGE SCALE GENOMIC DNA]</scope>
    <source>
        <strain evidence="1 2">CGMCC 1.15906</strain>
    </source>
</reference>
<evidence type="ECO:0000313" key="1">
    <source>
        <dbReference type="EMBL" id="MFC0628936.1"/>
    </source>
</evidence>
<dbReference type="Pfam" id="PF04655">
    <property type="entry name" value="APH_6_hur"/>
    <property type="match status" value="1"/>
</dbReference>
<dbReference type="RefSeq" id="WP_380056134.1">
    <property type="nucleotide sequence ID" value="NZ_JBHLTC010000040.1"/>
</dbReference>
<evidence type="ECO:0000313" key="2">
    <source>
        <dbReference type="Proteomes" id="UP001589890"/>
    </source>
</evidence>
<sequence>MVPSIDVPDALAASHRDEAGRAWLAALPGRAAALIDRWSLRPDGPAAHGMAGLVLPVRRADGTSAVLKLQPPSEDNAGVPLGLRTWNGAGISRLLDHDPASGGLLLERLDGTRPLSSLSDDDEAMQILAGILARLVAVEAPDGLRRLGDIAADMLDQVPAALPALVDPADRELVRTCAAAVTELLDEPGDRLLHWDLHYGNVLAGEREPWLAIDPEPLAGDPGFDLWPALDSNWEVVAAGDVRRTVLRRFDRLTEALGLDRERAVGWTLGRILQNALWDIEDGEAALAPAQAIQARTLLTR</sequence>
<dbReference type="InterPro" id="IPR006748">
    <property type="entry name" value="NH2Glyco/OHUrea_AB-resist_kin"/>
</dbReference>
<dbReference type="SUPFAM" id="SSF56112">
    <property type="entry name" value="Protein kinase-like (PK-like)"/>
    <property type="match status" value="1"/>
</dbReference>